<reference evidence="15" key="2">
    <citation type="submission" date="2023-06" db="EMBL/GenBank/DDBJ databases">
        <authorList>
            <person name="Ma L."/>
            <person name="Liu K.-W."/>
            <person name="Li Z."/>
            <person name="Hsiao Y.-Y."/>
            <person name="Qi Y."/>
            <person name="Fu T."/>
            <person name="Tang G."/>
            <person name="Zhang D."/>
            <person name="Sun W.-H."/>
            <person name="Liu D.-K."/>
            <person name="Li Y."/>
            <person name="Chen G.-Z."/>
            <person name="Liu X.-D."/>
            <person name="Liao X.-Y."/>
            <person name="Jiang Y.-T."/>
            <person name="Yu X."/>
            <person name="Hao Y."/>
            <person name="Huang J."/>
            <person name="Zhao X.-W."/>
            <person name="Ke S."/>
            <person name="Chen Y.-Y."/>
            <person name="Wu W.-L."/>
            <person name="Hsu J.-L."/>
            <person name="Lin Y.-F."/>
            <person name="Huang M.-D."/>
            <person name="Li C.-Y."/>
            <person name="Huang L."/>
            <person name="Wang Z.-W."/>
            <person name="Zhao X."/>
            <person name="Zhong W.-Y."/>
            <person name="Peng D.-H."/>
            <person name="Ahmad S."/>
            <person name="Lan S."/>
            <person name="Zhang J.-S."/>
            <person name="Tsai W.-C."/>
            <person name="Van De Peer Y."/>
            <person name="Liu Z.-J."/>
        </authorList>
    </citation>
    <scope>NUCLEOTIDE SEQUENCE</scope>
    <source>
        <strain evidence="15">SCP</strain>
        <tissue evidence="15">Leaves</tissue>
    </source>
</reference>
<organism evidence="15 16">
    <name type="scientific">Acorus gramineus</name>
    <name type="common">Dwarf sweet flag</name>
    <dbReference type="NCBI Taxonomy" id="55184"/>
    <lineage>
        <taxon>Eukaryota</taxon>
        <taxon>Viridiplantae</taxon>
        <taxon>Streptophyta</taxon>
        <taxon>Embryophyta</taxon>
        <taxon>Tracheophyta</taxon>
        <taxon>Spermatophyta</taxon>
        <taxon>Magnoliopsida</taxon>
        <taxon>Liliopsida</taxon>
        <taxon>Acoraceae</taxon>
        <taxon>Acorus</taxon>
    </lineage>
</organism>
<feature type="domain" description="Reverse transcriptase" evidence="14">
    <location>
        <begin position="292"/>
        <end position="716"/>
    </location>
</feature>
<evidence type="ECO:0000256" key="1">
    <source>
        <dbReference type="ARBA" id="ARBA00008001"/>
    </source>
</evidence>
<dbReference type="Gene3D" id="1.10.132.70">
    <property type="match status" value="1"/>
</dbReference>
<dbReference type="Pfam" id="PF21399">
    <property type="entry name" value="TERT_C"/>
    <property type="match status" value="1"/>
</dbReference>
<dbReference type="GO" id="GO:0046872">
    <property type="term" value="F:metal ion binding"/>
    <property type="evidence" value="ECO:0007669"/>
    <property type="project" value="UniProtKB-KW"/>
</dbReference>
<dbReference type="EC" id="2.7.7.49" evidence="2 13"/>
<evidence type="ECO:0000256" key="10">
    <source>
        <dbReference type="ARBA" id="ARBA00022918"/>
    </source>
</evidence>
<keyword evidence="16" id="KW-1185">Reference proteome</keyword>
<dbReference type="InterPro" id="IPR000477">
    <property type="entry name" value="RT_dom"/>
</dbReference>
<comment type="similarity">
    <text evidence="1 13">Belongs to the reverse transcriptase family. Telomerase subfamily.</text>
</comment>
<keyword evidence="8 13" id="KW-0460">Magnesium</keyword>
<dbReference type="Gene3D" id="3.30.70.2630">
    <property type="match status" value="1"/>
</dbReference>
<comment type="function">
    <text evidence="13">Telomerase is a ribonucleoprotein enzyme essential for the replication of chromosome termini in most eukaryotes. It elongates telomeres. It is a reverse transcriptase that adds simple sequence repeats to chromosome ends by copying a template sequence within the RNA component of the enzyme.</text>
</comment>
<gene>
    <name evidence="15" type="ORF">QJS04_geneDACA010678</name>
</gene>
<name>A0AAV9AMB9_ACOGR</name>
<comment type="caution">
    <text evidence="15">The sequence shown here is derived from an EMBL/GenBank/DDBJ whole genome shotgun (WGS) entry which is preliminary data.</text>
</comment>
<evidence type="ECO:0000313" key="16">
    <source>
        <dbReference type="Proteomes" id="UP001179952"/>
    </source>
</evidence>
<comment type="subcellular location">
    <subcellularLocation>
        <location evidence="13">Nucleus</location>
    </subcellularLocation>
    <subcellularLocation>
        <location evidence="13">Chromosome</location>
        <location evidence="13">Telomere</location>
    </subcellularLocation>
</comment>
<dbReference type="GO" id="GO:0000781">
    <property type="term" value="C:chromosome, telomeric region"/>
    <property type="evidence" value="ECO:0007669"/>
    <property type="project" value="UniProtKB-SubCell"/>
</dbReference>
<reference evidence="15" key="1">
    <citation type="journal article" date="2023" name="Nat. Commun.">
        <title>Diploid and tetraploid genomes of Acorus and the evolution of monocots.</title>
        <authorList>
            <person name="Ma L."/>
            <person name="Liu K.W."/>
            <person name="Li Z."/>
            <person name="Hsiao Y.Y."/>
            <person name="Qi Y."/>
            <person name="Fu T."/>
            <person name="Tang G.D."/>
            <person name="Zhang D."/>
            <person name="Sun W.H."/>
            <person name="Liu D.K."/>
            <person name="Li Y."/>
            <person name="Chen G.Z."/>
            <person name="Liu X.D."/>
            <person name="Liao X.Y."/>
            <person name="Jiang Y.T."/>
            <person name="Yu X."/>
            <person name="Hao Y."/>
            <person name="Huang J."/>
            <person name="Zhao X.W."/>
            <person name="Ke S."/>
            <person name="Chen Y.Y."/>
            <person name="Wu W.L."/>
            <person name="Hsu J.L."/>
            <person name="Lin Y.F."/>
            <person name="Huang M.D."/>
            <person name="Li C.Y."/>
            <person name="Huang L."/>
            <person name="Wang Z.W."/>
            <person name="Zhao X."/>
            <person name="Zhong W.Y."/>
            <person name="Peng D.H."/>
            <person name="Ahmad S."/>
            <person name="Lan S."/>
            <person name="Zhang J.S."/>
            <person name="Tsai W.C."/>
            <person name="Van de Peer Y."/>
            <person name="Liu Z.J."/>
        </authorList>
    </citation>
    <scope>NUCLEOTIDE SEQUENCE</scope>
    <source>
        <strain evidence="15">SCP</strain>
    </source>
</reference>
<protein>
    <recommendedName>
        <fullName evidence="3 13">Telomerase reverse transcriptase</fullName>
        <ecNumber evidence="2 13">2.7.7.49</ecNumber>
    </recommendedName>
    <alternativeName>
        <fullName evidence="13">Telomerase catalytic subunit</fullName>
    </alternativeName>
</protein>
<evidence type="ECO:0000256" key="3">
    <source>
        <dbReference type="ARBA" id="ARBA00016182"/>
    </source>
</evidence>
<dbReference type="PROSITE" id="PS50878">
    <property type="entry name" value="RT_POL"/>
    <property type="match status" value="1"/>
</dbReference>
<dbReference type="Gene3D" id="1.10.357.90">
    <property type="match status" value="1"/>
</dbReference>
<dbReference type="SMART" id="SM00975">
    <property type="entry name" value="Telomerase_RBD"/>
    <property type="match status" value="1"/>
</dbReference>
<dbReference type="PANTHER" id="PTHR12066">
    <property type="entry name" value="TELOMERASE REVERSE TRANSCRIPTASE"/>
    <property type="match status" value="1"/>
</dbReference>
<dbReference type="PANTHER" id="PTHR12066:SF0">
    <property type="entry name" value="TELOMERASE REVERSE TRANSCRIPTASE"/>
    <property type="match status" value="1"/>
</dbReference>
<sequence>MKHIFGVPSVPLNAQFNGSDCCTIKSDCLCCSFLGLLRKLILNTRRCQYLKLLNKHCSTSAVRQNNLHGSKSSPERMEYHYLVNVPTQRPMGLQNSLMKSFIEHRQKEILKKTSKFGQFELYEAYCSHKQLVSYVWAVCRSIVPVDFLGGTSNWRTFRKNISKFVRLRRFENFSLKQCTDGLKTSRFSFLSKISQCSCFCNHGAEDDFGDGASKKSAISDAIIILKDRLFLSWIHWFYSYLVVPLLGAHFYVTESEVGKQEISHYKKPLWRKVVNRAIVCLRKLNYQILDHTSVQSILNKRPFGFSKVRFLPKEKGVRPLANLKAQSRARFPVHSISLNACNGQTGKRAEKFCTLQYAYKKPRLVHFRSVNYALHDLYVILKKIMGEQPEKLGSSVFDYNDAYKLLHPFITSLRIGSMVMPKVYIVVCDVSKAFDTIDQDKLLRVMRDIMHDDNYLLKKYAKVFCSKKSIRILYDQVPLDQNSSTDMIKATSSLQFHAPNGVLIDQGTSKRIKGKVFDILLSEHVKQNVVQLGNDFYLQKVGIAQGSLISSFLCSFYYGHLERSIIFPFIEKTEEHVQFESYGVEGNQYVENPRNCADEQGGVILKKKEMVCSHGNQYKDNGSVMMSNDGFKNASLFSKYVLLRLIDDFLFISTSKKQATSFLARMRRGFREYNCYMNEGKFGMNFDMESQSGSLSNRVYISEDGKLFLSWSGLLINCCTMEIQADYTRYLGISISSTLTVPAQSKSCYHLKKKLCDYMRPKCHPIFYDSNINSPAVVRLNAYQSFLLCAMKFHCYFCAMPDTSGISSTQYYLEIIQRSFRYMYKLIKKRMYSMKVGSNIHPILRLKREEVEWLGLSAYIRVLRRKQSRHAKLLLLLRSKSETYGREIHDSSHTRYAIDDSHSSMFWKMKY</sequence>
<evidence type="ECO:0000313" key="15">
    <source>
        <dbReference type="EMBL" id="KAK1265484.1"/>
    </source>
</evidence>
<keyword evidence="11 13" id="KW-0539">Nucleus</keyword>
<dbReference type="Proteomes" id="UP001179952">
    <property type="component" value="Unassembled WGS sequence"/>
</dbReference>
<evidence type="ECO:0000256" key="6">
    <source>
        <dbReference type="ARBA" id="ARBA00022695"/>
    </source>
</evidence>
<dbReference type="InterPro" id="IPR021891">
    <property type="entry name" value="Telomerase_RBD"/>
</dbReference>
<dbReference type="FunFam" id="3.30.70.2630:FF:000002">
    <property type="entry name" value="Telomerase reverse transcriptase"/>
    <property type="match status" value="1"/>
</dbReference>
<dbReference type="GO" id="GO:0042162">
    <property type="term" value="F:telomeric DNA binding"/>
    <property type="evidence" value="ECO:0007669"/>
    <property type="project" value="TreeGrafter"/>
</dbReference>
<dbReference type="CDD" id="cd01648">
    <property type="entry name" value="TERT"/>
    <property type="match status" value="1"/>
</dbReference>
<accession>A0AAV9AMB9</accession>
<keyword evidence="5 13" id="KW-0808">Transferase</keyword>
<comment type="catalytic activity">
    <reaction evidence="12 13">
        <text>DNA(n) + a 2'-deoxyribonucleoside 5'-triphosphate = DNA(n+1) + diphosphate</text>
        <dbReference type="Rhea" id="RHEA:22508"/>
        <dbReference type="Rhea" id="RHEA-COMP:17339"/>
        <dbReference type="Rhea" id="RHEA-COMP:17340"/>
        <dbReference type="ChEBI" id="CHEBI:33019"/>
        <dbReference type="ChEBI" id="CHEBI:61560"/>
        <dbReference type="ChEBI" id="CHEBI:173112"/>
        <dbReference type="EC" id="2.7.7.49"/>
    </reaction>
</comment>
<keyword evidence="7 13" id="KW-0479">Metal-binding</keyword>
<evidence type="ECO:0000256" key="4">
    <source>
        <dbReference type="ARBA" id="ARBA00022454"/>
    </source>
</evidence>
<dbReference type="GO" id="GO:0007004">
    <property type="term" value="P:telomere maintenance via telomerase"/>
    <property type="evidence" value="ECO:0007669"/>
    <property type="project" value="TreeGrafter"/>
</dbReference>
<evidence type="ECO:0000256" key="7">
    <source>
        <dbReference type="ARBA" id="ARBA00022723"/>
    </source>
</evidence>
<evidence type="ECO:0000259" key="14">
    <source>
        <dbReference type="PROSITE" id="PS50878"/>
    </source>
</evidence>
<keyword evidence="4 13" id="KW-0158">Chromosome</keyword>
<proteinExistence type="inferred from homology"/>
<evidence type="ECO:0000256" key="8">
    <source>
        <dbReference type="ARBA" id="ARBA00022842"/>
    </source>
</evidence>
<evidence type="ECO:0000256" key="12">
    <source>
        <dbReference type="ARBA" id="ARBA00048173"/>
    </source>
</evidence>
<evidence type="ECO:0000256" key="9">
    <source>
        <dbReference type="ARBA" id="ARBA00022895"/>
    </source>
</evidence>
<evidence type="ECO:0000256" key="11">
    <source>
        <dbReference type="ARBA" id="ARBA00023242"/>
    </source>
</evidence>
<keyword evidence="6 13" id="KW-0548">Nucleotidyltransferase</keyword>
<dbReference type="Pfam" id="PF12009">
    <property type="entry name" value="Telomerase_RBD"/>
    <property type="match status" value="1"/>
</dbReference>
<evidence type="ECO:0000256" key="2">
    <source>
        <dbReference type="ARBA" id="ARBA00012493"/>
    </source>
</evidence>
<dbReference type="InterPro" id="IPR049139">
    <property type="entry name" value="TERT_C"/>
</dbReference>
<keyword evidence="10 13" id="KW-0695">RNA-directed DNA polymerase</keyword>
<dbReference type="AlphaFoldDB" id="A0AAV9AMB9"/>
<dbReference type="GO" id="GO:0003720">
    <property type="term" value="F:telomerase activity"/>
    <property type="evidence" value="ECO:0007669"/>
    <property type="project" value="InterPro"/>
</dbReference>
<evidence type="ECO:0000256" key="13">
    <source>
        <dbReference type="RuleBase" id="RU365061"/>
    </source>
</evidence>
<dbReference type="GO" id="GO:0070034">
    <property type="term" value="F:telomerase RNA binding"/>
    <property type="evidence" value="ECO:0007669"/>
    <property type="project" value="TreeGrafter"/>
</dbReference>
<dbReference type="EMBL" id="JAUJYN010000008">
    <property type="protein sequence ID" value="KAK1265484.1"/>
    <property type="molecule type" value="Genomic_DNA"/>
</dbReference>
<evidence type="ECO:0000256" key="5">
    <source>
        <dbReference type="ARBA" id="ARBA00022679"/>
    </source>
</evidence>
<keyword evidence="9 13" id="KW-0779">Telomere</keyword>
<dbReference type="GO" id="GO:0000333">
    <property type="term" value="C:telomerase catalytic core complex"/>
    <property type="evidence" value="ECO:0007669"/>
    <property type="project" value="TreeGrafter"/>
</dbReference>
<dbReference type="InterPro" id="IPR003545">
    <property type="entry name" value="Telomerase_RT"/>
</dbReference>